<dbReference type="OrthoDB" id="10003277at2759"/>
<dbReference type="OMA" id="AVIRYWI"/>
<dbReference type="EMBL" id="AMQN01000177">
    <property type="status" value="NOT_ANNOTATED_CDS"/>
    <property type="molecule type" value="Genomic_DNA"/>
</dbReference>
<evidence type="ECO:0000256" key="2">
    <source>
        <dbReference type="SAM" id="Phobius"/>
    </source>
</evidence>
<feature type="transmembrane region" description="Helical" evidence="2">
    <location>
        <begin position="625"/>
        <end position="654"/>
    </location>
</feature>
<dbReference type="Proteomes" id="UP000014760">
    <property type="component" value="Unassembled WGS sequence"/>
</dbReference>
<dbReference type="InterPro" id="IPR057435">
    <property type="entry name" value="Lips"/>
</dbReference>
<feature type="transmembrane region" description="Helical" evidence="2">
    <location>
        <begin position="699"/>
        <end position="717"/>
    </location>
</feature>
<dbReference type="EnsemblMetazoa" id="CapteT173663">
    <property type="protein sequence ID" value="CapteP173663"/>
    <property type="gene ID" value="CapteG173663"/>
</dbReference>
<protein>
    <submittedName>
        <fullName evidence="3">Uncharacterized protein</fullName>
    </submittedName>
</protein>
<feature type="coiled-coil region" evidence="1">
    <location>
        <begin position="347"/>
        <end position="374"/>
    </location>
</feature>
<sequence length="1111" mass="126759">MPVFQLAEMMLFHWKTFPFNLPSSITDSQRGESTEHLLHVVLQEGIISFKDLFNAPTFDEVEEVARDHKGDVKKLSAKQLEDVRKMGEFEVDSLNFAGQVHRWRLSQLLQKGTVRAQESLLDDTALAMRLLVITARNRFFHSHFFSVAQSLKSLAKALWQILDILIGMPSANPGDIHQKLHTEHTRFLVAELNVQPACRRQWLNYCEYIRDKCSSSHRRVGKSCFSSCHITALELHPPLPPFNFCTPKGQVIDLRLFNRNLMAKCTEILKRILEKESKGWHIKYKDRLITELKGQLIELIPLLLQYVNKSILEEYMKRVFEAVAVSDELEAVQPGIGILLVNQCKCCLNMEKSIEQVQQKLHSHEEKHRSLLIKSFPVRSRIPAWMNERKLCVCQADFIQQNQWCAHEDAIELCRRQNLSQAEYFLHRDLIYMRDREPVLMKELGRVQIPCRVFPFRTFIWQPQNWVVRRHLHGESEVIATVSEQHLGFALLTHEICSQPTFTVEKHSIRKTSTRFAFWRWFNFCHRVSSWTLNAMFFLGVVVPWCSPCGLRALFSSLPFMPDLELNPVNGVLCPKPSSKTHTLASRLRALWRHVALSRTAFEEKPDTGFLGKSFTRHLNRLWNFVLKGALGSTLLVTVSVPVCLGVSLTSLLLAALTPFWMPFAALAAHLAAVCFYDYDRPGNPCLHAMNTDNIGVSVPGNAVLYLCEAVLFRGLLQGCLQPLAAVITAVVLLPLAAAFVMLFGVMKRGCRAVWDSFMFHAVIKKRGRVPCSDGFIARRIAGPGLASNYFYQVKPEQALAAVEARMELHELLAWRDSTARIIQRPLLHYNDFMLKLLTPFSAGVLKSSTEEGEHGVYATLRKETEQLISLLQGEVDTRKQKLNTGLTPDVQSRIKLTARELKVMVAQTAKMLEGFYPERVIGRLEQTEDEFWEAKGLEEGDWQGLATQLLTEVFSLGFLTPLEQTDICFTLEVQHLNLVRYLEMLKSAEFRDDLDVVSTVHTPKGDIDVDAPYLEAYTFNPVKEGAGLKYAGSIFPHSAASRGVSRSRKPWKKRRALRLSEIEKLDVPIPMAHPALIAVLIHNRDHDQDALDLDHRTWPLILRAVLDLPY</sequence>
<keyword evidence="2" id="KW-1133">Transmembrane helix</keyword>
<proteinExistence type="predicted"/>
<dbReference type="PANTHER" id="PTHR37686">
    <property type="entry name" value="LD36006P"/>
    <property type="match status" value="1"/>
</dbReference>
<keyword evidence="2" id="KW-0812">Transmembrane</keyword>
<keyword evidence="1" id="KW-0175">Coiled coil</keyword>
<evidence type="ECO:0000256" key="1">
    <source>
        <dbReference type="SAM" id="Coils"/>
    </source>
</evidence>
<organism evidence="3 4">
    <name type="scientific">Capitella teleta</name>
    <name type="common">Polychaete worm</name>
    <dbReference type="NCBI Taxonomy" id="283909"/>
    <lineage>
        <taxon>Eukaryota</taxon>
        <taxon>Metazoa</taxon>
        <taxon>Spiralia</taxon>
        <taxon>Lophotrochozoa</taxon>
        <taxon>Annelida</taxon>
        <taxon>Polychaeta</taxon>
        <taxon>Sedentaria</taxon>
        <taxon>Scolecida</taxon>
        <taxon>Capitellidae</taxon>
        <taxon>Capitella</taxon>
    </lineage>
</organism>
<accession>X1ZD63</accession>
<keyword evidence="4" id="KW-1185">Reference proteome</keyword>
<name>X1ZD63_CAPTE</name>
<dbReference type="PANTHER" id="PTHR37686:SF1">
    <property type="entry name" value="LD36006P"/>
    <property type="match status" value="1"/>
</dbReference>
<dbReference type="Pfam" id="PF25228">
    <property type="entry name" value="Lips"/>
    <property type="match status" value="1"/>
</dbReference>
<feature type="transmembrane region" description="Helical" evidence="2">
    <location>
        <begin position="723"/>
        <end position="746"/>
    </location>
</feature>
<feature type="transmembrane region" description="Helical" evidence="2">
    <location>
        <begin position="660"/>
        <end position="679"/>
    </location>
</feature>
<dbReference type="HOGENOM" id="CLU_008558_0_0_1"/>
<evidence type="ECO:0000313" key="4">
    <source>
        <dbReference type="Proteomes" id="UP000014760"/>
    </source>
</evidence>
<dbReference type="AlphaFoldDB" id="X1ZD63"/>
<keyword evidence="2" id="KW-0472">Membrane</keyword>
<reference evidence="4" key="2">
    <citation type="journal article" date="2013" name="Nature">
        <title>Insights into bilaterian evolution from three spiralian genomes.</title>
        <authorList>
            <person name="Simakov O."/>
            <person name="Marletaz F."/>
            <person name="Cho S.J."/>
            <person name="Edsinger-Gonzales E."/>
            <person name="Havlak P."/>
            <person name="Hellsten U."/>
            <person name="Kuo D.H."/>
            <person name="Larsson T."/>
            <person name="Lv J."/>
            <person name="Arendt D."/>
            <person name="Savage R."/>
            <person name="Osoegawa K."/>
            <person name="de Jong P."/>
            <person name="Grimwood J."/>
            <person name="Chapman J.A."/>
            <person name="Shapiro H."/>
            <person name="Aerts A."/>
            <person name="Otillar R.P."/>
            <person name="Terry A.Y."/>
            <person name="Boore J.L."/>
            <person name="Grigoriev I.V."/>
            <person name="Lindberg D.R."/>
            <person name="Seaver E.C."/>
            <person name="Weisblat D.A."/>
            <person name="Putnam N.H."/>
            <person name="Rokhsar D.S."/>
        </authorList>
    </citation>
    <scope>NUCLEOTIDE SEQUENCE</scope>
    <source>
        <strain evidence="4">I ESC-2004</strain>
    </source>
</reference>
<reference evidence="3" key="3">
    <citation type="submission" date="2015-06" db="UniProtKB">
        <authorList>
            <consortium name="EnsemblMetazoa"/>
        </authorList>
    </citation>
    <scope>IDENTIFICATION</scope>
</reference>
<evidence type="ECO:0000313" key="3">
    <source>
        <dbReference type="EnsemblMetazoa" id="CapteP173663"/>
    </source>
</evidence>
<reference evidence="4" key="1">
    <citation type="submission" date="2012-12" db="EMBL/GenBank/DDBJ databases">
        <authorList>
            <person name="Hellsten U."/>
            <person name="Grimwood J."/>
            <person name="Chapman J.A."/>
            <person name="Shapiro H."/>
            <person name="Aerts A."/>
            <person name="Otillar R.P."/>
            <person name="Terry A.Y."/>
            <person name="Boore J.L."/>
            <person name="Simakov O."/>
            <person name="Marletaz F."/>
            <person name="Cho S.-J."/>
            <person name="Edsinger-Gonzales E."/>
            <person name="Havlak P."/>
            <person name="Kuo D.-H."/>
            <person name="Larsson T."/>
            <person name="Lv J."/>
            <person name="Arendt D."/>
            <person name="Savage R."/>
            <person name="Osoegawa K."/>
            <person name="de Jong P."/>
            <person name="Lindberg D.R."/>
            <person name="Seaver E.C."/>
            <person name="Weisblat D.A."/>
            <person name="Putnam N.H."/>
            <person name="Grigoriev I.V."/>
            <person name="Rokhsar D.S."/>
        </authorList>
    </citation>
    <scope>NUCLEOTIDE SEQUENCE</scope>
    <source>
        <strain evidence="4">I ESC-2004</strain>
    </source>
</reference>